<comment type="caution">
    <text evidence="1">The sequence shown here is derived from an EMBL/GenBank/DDBJ whole genome shotgun (WGS) entry which is preliminary data.</text>
</comment>
<evidence type="ECO:0000313" key="2">
    <source>
        <dbReference type="Proteomes" id="UP001208570"/>
    </source>
</evidence>
<reference evidence="1" key="1">
    <citation type="journal article" date="2023" name="Mol. Biol. Evol.">
        <title>Third-Generation Sequencing Reveals the Adaptive Role of the Epigenome in Three Deep-Sea Polychaetes.</title>
        <authorList>
            <person name="Perez M."/>
            <person name="Aroh O."/>
            <person name="Sun Y."/>
            <person name="Lan Y."/>
            <person name="Juniper S.K."/>
            <person name="Young C.R."/>
            <person name="Angers B."/>
            <person name="Qian P.Y."/>
        </authorList>
    </citation>
    <scope>NUCLEOTIDE SEQUENCE</scope>
    <source>
        <strain evidence="1">P08H-3</strain>
    </source>
</reference>
<proteinExistence type="predicted"/>
<accession>A0AAD9JW15</accession>
<protein>
    <submittedName>
        <fullName evidence="1">Uncharacterized protein</fullName>
    </submittedName>
</protein>
<name>A0AAD9JW15_9ANNE</name>
<keyword evidence="2" id="KW-1185">Reference proteome</keyword>
<sequence>MEDRWVKHPTSASSQAYKSEAMSSAADYILIAVPREHSATSFRVKLQYTICYNTQYSPTYVLITKLAPDPGCECRLRADGEPPYQLTTLWTTRPSAYRRAGTAVEVTSKRYAVVGYIRRMYVQRPQNGGLVRLTDLVSVATPTISDTPLFTGRRRCP</sequence>
<evidence type="ECO:0000313" key="1">
    <source>
        <dbReference type="EMBL" id="KAK2160368.1"/>
    </source>
</evidence>
<dbReference type="AlphaFoldDB" id="A0AAD9JW15"/>
<dbReference type="EMBL" id="JAODUP010000135">
    <property type="protein sequence ID" value="KAK2160368.1"/>
    <property type="molecule type" value="Genomic_DNA"/>
</dbReference>
<dbReference type="Proteomes" id="UP001208570">
    <property type="component" value="Unassembled WGS sequence"/>
</dbReference>
<gene>
    <name evidence="1" type="ORF">LSH36_135g05069</name>
</gene>
<organism evidence="1 2">
    <name type="scientific">Paralvinella palmiformis</name>
    <dbReference type="NCBI Taxonomy" id="53620"/>
    <lineage>
        <taxon>Eukaryota</taxon>
        <taxon>Metazoa</taxon>
        <taxon>Spiralia</taxon>
        <taxon>Lophotrochozoa</taxon>
        <taxon>Annelida</taxon>
        <taxon>Polychaeta</taxon>
        <taxon>Sedentaria</taxon>
        <taxon>Canalipalpata</taxon>
        <taxon>Terebellida</taxon>
        <taxon>Terebelliformia</taxon>
        <taxon>Alvinellidae</taxon>
        <taxon>Paralvinella</taxon>
    </lineage>
</organism>